<dbReference type="InterPro" id="IPR000504">
    <property type="entry name" value="RRM_dom"/>
</dbReference>
<dbReference type="Gene3D" id="3.30.70.330">
    <property type="match status" value="1"/>
</dbReference>
<feature type="domain" description="RRM" evidence="3">
    <location>
        <begin position="75"/>
        <end position="163"/>
    </location>
</feature>
<evidence type="ECO:0000256" key="1">
    <source>
        <dbReference type="ARBA" id="ARBA00022884"/>
    </source>
</evidence>
<accession>A0A183IHH6</accession>
<name>A0A183IHH6_9BILA</name>
<evidence type="ECO:0000313" key="4">
    <source>
        <dbReference type="WBParaSite" id="SBAD_0000321701-mRNA-1"/>
    </source>
</evidence>
<dbReference type="SMART" id="SM00360">
    <property type="entry name" value="RRM"/>
    <property type="match status" value="1"/>
</dbReference>
<dbReference type="CDD" id="cd12245">
    <property type="entry name" value="RRM_scw1_like"/>
    <property type="match status" value="1"/>
</dbReference>
<reference evidence="4" key="1">
    <citation type="submission" date="2016-06" db="UniProtKB">
        <authorList>
            <consortium name="WormBaseParasite"/>
        </authorList>
    </citation>
    <scope>IDENTIFICATION</scope>
</reference>
<sequence length="190" mass="20870">LYCRQCFEYVLFAKSVSINFLGHFFAFQPNFSLGSLAGHIPTILTAASLPTVISTAAGVTSAAPMQSSAANQPCTTLFVANLGPTVNEQELREIFGSFPGFCRLRMHNKNGSPVAFIEYFVSHFDSLSMSKDLCQATQAMTTLQGFVLLSSDRGGIRIEYAKHKMGEVRLYMRVFFGLSKFTLAAKGRQL</sequence>
<dbReference type="PANTHER" id="PTHR10501">
    <property type="entry name" value="U1 SMALL NUCLEAR RIBONUCLEOPROTEIN A/U2 SMALL NUCLEAR RIBONUCLEOPROTEIN B"/>
    <property type="match status" value="1"/>
</dbReference>
<evidence type="ECO:0000256" key="2">
    <source>
        <dbReference type="PROSITE-ProRule" id="PRU00176"/>
    </source>
</evidence>
<dbReference type="PROSITE" id="PS50102">
    <property type="entry name" value="RRM"/>
    <property type="match status" value="1"/>
</dbReference>
<proteinExistence type="predicted"/>
<keyword evidence="1 2" id="KW-0694">RNA-binding</keyword>
<dbReference type="WBParaSite" id="SBAD_0000321701-mRNA-1">
    <property type="protein sequence ID" value="SBAD_0000321701-mRNA-1"/>
    <property type="gene ID" value="SBAD_0000321701"/>
</dbReference>
<dbReference type="InterPro" id="IPR035979">
    <property type="entry name" value="RBD_domain_sf"/>
</dbReference>
<dbReference type="Pfam" id="PF00076">
    <property type="entry name" value="RRM_1"/>
    <property type="match status" value="1"/>
</dbReference>
<dbReference type="GO" id="GO:0003723">
    <property type="term" value="F:RNA binding"/>
    <property type="evidence" value="ECO:0007669"/>
    <property type="project" value="UniProtKB-UniRule"/>
</dbReference>
<evidence type="ECO:0000259" key="3">
    <source>
        <dbReference type="PROSITE" id="PS50102"/>
    </source>
</evidence>
<dbReference type="AlphaFoldDB" id="A0A183IHH6"/>
<dbReference type="SUPFAM" id="SSF54928">
    <property type="entry name" value="RNA-binding domain, RBD"/>
    <property type="match status" value="1"/>
</dbReference>
<protein>
    <submittedName>
        <fullName evidence="4">RRM domain-containing protein</fullName>
    </submittedName>
</protein>
<dbReference type="InterPro" id="IPR012677">
    <property type="entry name" value="Nucleotide-bd_a/b_plait_sf"/>
</dbReference>
<organism evidence="4">
    <name type="scientific">Soboliphyme baturini</name>
    <dbReference type="NCBI Taxonomy" id="241478"/>
    <lineage>
        <taxon>Eukaryota</taxon>
        <taxon>Metazoa</taxon>
        <taxon>Ecdysozoa</taxon>
        <taxon>Nematoda</taxon>
        <taxon>Enoplea</taxon>
        <taxon>Dorylaimia</taxon>
        <taxon>Dioctophymatida</taxon>
        <taxon>Dioctophymatoidea</taxon>
        <taxon>Soboliphymatidae</taxon>
        <taxon>Soboliphyme</taxon>
    </lineage>
</organism>